<organism evidence="1 2">
    <name type="scientific">Nitzschia inconspicua</name>
    <dbReference type="NCBI Taxonomy" id="303405"/>
    <lineage>
        <taxon>Eukaryota</taxon>
        <taxon>Sar</taxon>
        <taxon>Stramenopiles</taxon>
        <taxon>Ochrophyta</taxon>
        <taxon>Bacillariophyta</taxon>
        <taxon>Bacillariophyceae</taxon>
        <taxon>Bacillariophycidae</taxon>
        <taxon>Bacillariales</taxon>
        <taxon>Bacillariaceae</taxon>
        <taxon>Nitzschia</taxon>
    </lineage>
</organism>
<sequence>MLSDYQTVWQQQVPSHSFIGRQSGKNNTRATASLTVAADGSKLKQVNLEAPLQLASFQCHYSDTVKARLDSIGVKLKLIPKGCTSVVQPIDVVGTTN</sequence>
<reference evidence="1" key="1">
    <citation type="journal article" date="2021" name="Sci. Rep.">
        <title>Diploid genomic architecture of Nitzschia inconspicua, an elite biomass production diatom.</title>
        <authorList>
            <person name="Oliver A."/>
            <person name="Podell S."/>
            <person name="Pinowska A."/>
            <person name="Traller J.C."/>
            <person name="Smith S.R."/>
            <person name="McClure R."/>
            <person name="Beliaev A."/>
            <person name="Bohutskyi P."/>
            <person name="Hill E.A."/>
            <person name="Rabines A."/>
            <person name="Zheng H."/>
            <person name="Allen L.Z."/>
            <person name="Kuo A."/>
            <person name="Grigoriev I.V."/>
            <person name="Allen A.E."/>
            <person name="Hazlebeck D."/>
            <person name="Allen E.E."/>
        </authorList>
    </citation>
    <scope>NUCLEOTIDE SEQUENCE</scope>
    <source>
        <strain evidence="1">Hildebrandi</strain>
    </source>
</reference>
<accession>A0A9K3M0C4</accession>
<protein>
    <submittedName>
        <fullName evidence="1">Uncharacterized protein</fullName>
    </submittedName>
</protein>
<name>A0A9K3M0C4_9STRA</name>
<keyword evidence="2" id="KW-1185">Reference proteome</keyword>
<dbReference type="AlphaFoldDB" id="A0A9K3M0C4"/>
<dbReference type="Proteomes" id="UP000693970">
    <property type="component" value="Unassembled WGS sequence"/>
</dbReference>
<comment type="caution">
    <text evidence="1">The sequence shown here is derived from an EMBL/GenBank/DDBJ whole genome shotgun (WGS) entry which is preliminary data.</text>
</comment>
<evidence type="ECO:0000313" key="1">
    <source>
        <dbReference type="EMBL" id="KAG7371903.1"/>
    </source>
</evidence>
<dbReference type="EMBL" id="JAGRRH010000003">
    <property type="protein sequence ID" value="KAG7371903.1"/>
    <property type="molecule type" value="Genomic_DNA"/>
</dbReference>
<evidence type="ECO:0000313" key="2">
    <source>
        <dbReference type="Proteomes" id="UP000693970"/>
    </source>
</evidence>
<proteinExistence type="predicted"/>
<gene>
    <name evidence="1" type="ORF">IV203_018045</name>
</gene>
<reference evidence="1" key="2">
    <citation type="submission" date="2021-04" db="EMBL/GenBank/DDBJ databases">
        <authorList>
            <person name="Podell S."/>
        </authorList>
    </citation>
    <scope>NUCLEOTIDE SEQUENCE</scope>
    <source>
        <strain evidence="1">Hildebrandi</strain>
    </source>
</reference>